<accession>A0A2H0DYF2</accession>
<sequence length="242" mass="28023">MRIIEYLVRNVPQKGYDVEIIQYNILAYIVKIHRNFVSNMLFPHLHEIRSQIKELKGILEYLSEIEESGYWNVNQIDMFTGEIKRDYSFLDNINHDLLKEMIVWSISELEKIEVEGSALGEFFFQSLHISPVGVIPTTFEYGYFSYSSASSTGYFVIRYRVLNMLNVLESSLSLVLKCASVGFFDGQISLFDLKKLITQNHDSLPNPAFLHIEDKIGLPIEQTLEPLCRRKLLAFVVDNKLV</sequence>
<evidence type="ECO:0000313" key="1">
    <source>
        <dbReference type="EMBL" id="PIP87203.1"/>
    </source>
</evidence>
<dbReference type="EMBL" id="PCTT01000018">
    <property type="protein sequence ID" value="PIP87203.1"/>
    <property type="molecule type" value="Genomic_DNA"/>
</dbReference>
<name>A0A2H0DYF2_9BACT</name>
<reference evidence="1 2" key="1">
    <citation type="submission" date="2017-09" db="EMBL/GenBank/DDBJ databases">
        <title>Depth-based differentiation of microbial function through sediment-hosted aquifers and enrichment of novel symbionts in the deep terrestrial subsurface.</title>
        <authorList>
            <person name="Probst A.J."/>
            <person name="Ladd B."/>
            <person name="Jarett J.K."/>
            <person name="Geller-Mcgrath D.E."/>
            <person name="Sieber C.M."/>
            <person name="Emerson J.B."/>
            <person name="Anantharaman K."/>
            <person name="Thomas B.C."/>
            <person name="Malmstrom R."/>
            <person name="Stieglmeier M."/>
            <person name="Klingl A."/>
            <person name="Woyke T."/>
            <person name="Ryan C.M."/>
            <person name="Banfield J.F."/>
        </authorList>
    </citation>
    <scope>NUCLEOTIDE SEQUENCE [LARGE SCALE GENOMIC DNA]</scope>
    <source>
        <strain evidence="1">CG22_combo_CG10-13_8_21_14_all_36_13</strain>
    </source>
</reference>
<organism evidence="1 2">
    <name type="scientific">Candidatus Campbellbacteria bacterium CG22_combo_CG10-13_8_21_14_all_36_13</name>
    <dbReference type="NCBI Taxonomy" id="1974529"/>
    <lineage>
        <taxon>Bacteria</taxon>
        <taxon>Candidatus Campbelliibacteriota</taxon>
    </lineage>
</organism>
<evidence type="ECO:0000313" key="2">
    <source>
        <dbReference type="Proteomes" id="UP000231143"/>
    </source>
</evidence>
<gene>
    <name evidence="1" type="ORF">COW81_01460</name>
</gene>
<comment type="caution">
    <text evidence="1">The sequence shown here is derived from an EMBL/GenBank/DDBJ whole genome shotgun (WGS) entry which is preliminary data.</text>
</comment>
<protein>
    <submittedName>
        <fullName evidence="1">Uncharacterized protein</fullName>
    </submittedName>
</protein>
<dbReference type="AlphaFoldDB" id="A0A2H0DYF2"/>
<dbReference type="Proteomes" id="UP000231143">
    <property type="component" value="Unassembled WGS sequence"/>
</dbReference>
<proteinExistence type="predicted"/>